<dbReference type="AlphaFoldDB" id="A0A517XXL4"/>
<sequence length="55" mass="6275">MRADGWNSLDWVGLVFREVAGTLDMCLPRDDHEELIAALRGMIREFLAYRAEHAG</sequence>
<name>A0A517XXL4_9BACT</name>
<dbReference type="KEGG" id="uli:ETAA1_42290"/>
<organism evidence="1 2">
    <name type="scientific">Urbifossiella limnaea</name>
    <dbReference type="NCBI Taxonomy" id="2528023"/>
    <lineage>
        <taxon>Bacteria</taxon>
        <taxon>Pseudomonadati</taxon>
        <taxon>Planctomycetota</taxon>
        <taxon>Planctomycetia</taxon>
        <taxon>Gemmatales</taxon>
        <taxon>Gemmataceae</taxon>
        <taxon>Urbifossiella</taxon>
    </lineage>
</organism>
<evidence type="ECO:0000313" key="1">
    <source>
        <dbReference type="EMBL" id="QDU22252.1"/>
    </source>
</evidence>
<reference evidence="1 2" key="1">
    <citation type="submission" date="2019-02" db="EMBL/GenBank/DDBJ databases">
        <title>Deep-cultivation of Planctomycetes and their phenomic and genomic characterization uncovers novel biology.</title>
        <authorList>
            <person name="Wiegand S."/>
            <person name="Jogler M."/>
            <person name="Boedeker C."/>
            <person name="Pinto D."/>
            <person name="Vollmers J."/>
            <person name="Rivas-Marin E."/>
            <person name="Kohn T."/>
            <person name="Peeters S.H."/>
            <person name="Heuer A."/>
            <person name="Rast P."/>
            <person name="Oberbeckmann S."/>
            <person name="Bunk B."/>
            <person name="Jeske O."/>
            <person name="Meyerdierks A."/>
            <person name="Storesund J.E."/>
            <person name="Kallscheuer N."/>
            <person name="Luecker S."/>
            <person name="Lage O.M."/>
            <person name="Pohl T."/>
            <person name="Merkel B.J."/>
            <person name="Hornburger P."/>
            <person name="Mueller R.-W."/>
            <person name="Bruemmer F."/>
            <person name="Labrenz M."/>
            <person name="Spormann A.M."/>
            <person name="Op den Camp H."/>
            <person name="Overmann J."/>
            <person name="Amann R."/>
            <person name="Jetten M.S.M."/>
            <person name="Mascher T."/>
            <person name="Medema M.H."/>
            <person name="Devos D.P."/>
            <person name="Kaster A.-K."/>
            <person name="Ovreas L."/>
            <person name="Rohde M."/>
            <person name="Galperin M.Y."/>
            <person name="Jogler C."/>
        </authorList>
    </citation>
    <scope>NUCLEOTIDE SEQUENCE [LARGE SCALE GENOMIC DNA]</scope>
    <source>
        <strain evidence="1 2">ETA_A1</strain>
    </source>
</reference>
<proteinExistence type="predicted"/>
<protein>
    <submittedName>
        <fullName evidence="1">Uncharacterized protein</fullName>
    </submittedName>
</protein>
<keyword evidence="2" id="KW-1185">Reference proteome</keyword>
<dbReference type="EMBL" id="CP036273">
    <property type="protein sequence ID" value="QDU22252.1"/>
    <property type="molecule type" value="Genomic_DNA"/>
</dbReference>
<dbReference type="Proteomes" id="UP000319576">
    <property type="component" value="Chromosome"/>
</dbReference>
<evidence type="ECO:0000313" key="2">
    <source>
        <dbReference type="Proteomes" id="UP000319576"/>
    </source>
</evidence>
<accession>A0A517XXL4</accession>
<gene>
    <name evidence="1" type="ORF">ETAA1_42290</name>
</gene>
<dbReference type="RefSeq" id="WP_202920297.1">
    <property type="nucleotide sequence ID" value="NZ_CP036273.1"/>
</dbReference>